<evidence type="ECO:0000313" key="1">
    <source>
        <dbReference type="EMBL" id="MBO8466354.1"/>
    </source>
</evidence>
<evidence type="ECO:0000313" key="2">
    <source>
        <dbReference type="Proteomes" id="UP000823660"/>
    </source>
</evidence>
<accession>A0A9D9NAQ4</accession>
<sequence>MKYNPSIAFDEMSGSAKGVTAAKTRGRKYIRNRGYGGSTRTAFQSSVKAVFKQLSQAWQGLTNEQILAWNAAANTAQGKSVLGTKSKISGANLFMRLNYWVVYCGGQIMTAVPAGARWKPISSSRKKFVPLHPEV</sequence>
<dbReference type="Proteomes" id="UP000823660">
    <property type="component" value="Unassembled WGS sequence"/>
</dbReference>
<reference evidence="1" key="1">
    <citation type="submission" date="2020-10" db="EMBL/GenBank/DDBJ databases">
        <authorList>
            <person name="Gilroy R."/>
        </authorList>
    </citation>
    <scope>NUCLEOTIDE SEQUENCE</scope>
    <source>
        <strain evidence="1">B1-15692</strain>
    </source>
</reference>
<proteinExistence type="predicted"/>
<comment type="caution">
    <text evidence="1">The sequence shown here is derived from an EMBL/GenBank/DDBJ whole genome shotgun (WGS) entry which is preliminary data.</text>
</comment>
<name>A0A9D9NAQ4_9BACT</name>
<dbReference type="AlphaFoldDB" id="A0A9D9NAQ4"/>
<dbReference type="EMBL" id="JADIMH010000007">
    <property type="protein sequence ID" value="MBO8466354.1"/>
    <property type="molecule type" value="Genomic_DNA"/>
</dbReference>
<organism evidence="1 2">
    <name type="scientific">Candidatus Cryptobacteroides faecipullorum</name>
    <dbReference type="NCBI Taxonomy" id="2840764"/>
    <lineage>
        <taxon>Bacteria</taxon>
        <taxon>Pseudomonadati</taxon>
        <taxon>Bacteroidota</taxon>
        <taxon>Bacteroidia</taxon>
        <taxon>Bacteroidales</taxon>
        <taxon>Candidatus Cryptobacteroides</taxon>
    </lineage>
</organism>
<reference evidence="1" key="2">
    <citation type="journal article" date="2021" name="PeerJ">
        <title>Extensive microbial diversity within the chicken gut microbiome revealed by metagenomics and culture.</title>
        <authorList>
            <person name="Gilroy R."/>
            <person name="Ravi A."/>
            <person name="Getino M."/>
            <person name="Pursley I."/>
            <person name="Horton D.L."/>
            <person name="Alikhan N.F."/>
            <person name="Baker D."/>
            <person name="Gharbi K."/>
            <person name="Hall N."/>
            <person name="Watson M."/>
            <person name="Adriaenssens E.M."/>
            <person name="Foster-Nyarko E."/>
            <person name="Jarju S."/>
            <person name="Secka A."/>
            <person name="Antonio M."/>
            <person name="Oren A."/>
            <person name="Chaudhuri R.R."/>
            <person name="La Ragione R."/>
            <person name="Hildebrand F."/>
            <person name="Pallen M.J."/>
        </authorList>
    </citation>
    <scope>NUCLEOTIDE SEQUENCE</scope>
    <source>
        <strain evidence="1">B1-15692</strain>
    </source>
</reference>
<gene>
    <name evidence="1" type="ORF">IAB99_01140</name>
</gene>
<protein>
    <submittedName>
        <fullName evidence="1">Uncharacterized protein</fullName>
    </submittedName>
</protein>